<accession>A0A3M6QKH5</accession>
<keyword evidence="2 6" id="KW-0812">Transmembrane</keyword>
<feature type="region of interest" description="Disordered" evidence="5">
    <location>
        <begin position="293"/>
        <end position="319"/>
    </location>
</feature>
<feature type="transmembrane region" description="Helical" evidence="6">
    <location>
        <begin position="6"/>
        <end position="29"/>
    </location>
</feature>
<feature type="transmembrane region" description="Helical" evidence="6">
    <location>
        <begin position="232"/>
        <end position="254"/>
    </location>
</feature>
<dbReference type="GO" id="GO:0016020">
    <property type="term" value="C:membrane"/>
    <property type="evidence" value="ECO:0007669"/>
    <property type="project" value="UniProtKB-SubCell"/>
</dbReference>
<dbReference type="InterPro" id="IPR003689">
    <property type="entry name" value="ZIP"/>
</dbReference>
<dbReference type="Pfam" id="PF02535">
    <property type="entry name" value="Zip"/>
    <property type="match status" value="1"/>
</dbReference>
<dbReference type="GO" id="GO:0046873">
    <property type="term" value="F:metal ion transmembrane transporter activity"/>
    <property type="evidence" value="ECO:0007669"/>
    <property type="project" value="InterPro"/>
</dbReference>
<feature type="transmembrane region" description="Helical" evidence="6">
    <location>
        <begin position="204"/>
        <end position="226"/>
    </location>
</feature>
<keyword evidence="3 6" id="KW-1133">Transmembrane helix</keyword>
<proteinExistence type="predicted"/>
<evidence type="ECO:0000256" key="2">
    <source>
        <dbReference type="ARBA" id="ARBA00022692"/>
    </source>
</evidence>
<dbReference type="EMBL" id="RDQO01000007">
    <property type="protein sequence ID" value="RMX02952.1"/>
    <property type="molecule type" value="Genomic_DNA"/>
</dbReference>
<dbReference type="PANTHER" id="PTHR16950">
    <property type="entry name" value="ZINC TRANSPORTER SLC39A7 HISTIDINE-RICH MEMBRANE PROTEIN KE4"/>
    <property type="match status" value="1"/>
</dbReference>
<evidence type="ECO:0000256" key="6">
    <source>
        <dbReference type="SAM" id="Phobius"/>
    </source>
</evidence>
<sequence>MTFFYILLATLVAGVGSVWLAASLIRFGVGGASSRLQGHHLLSFAAGALLATAFVHLLPEAMESSISKHTLFMALLIGLVVFFLLDKAELWHHGHEHAESVAIDHADHVHAGAAQAHGHSHAHTPHVHAHGHRAPIGGWTILAGDSVHCFGDGVLIASAFIVDWRIGLLTALSVLAHEVPHHIGDLIVLAETVRGRHSERRSAALLKVSVAGSVTMLGGLAGYLLLGQLSERWLPFFLVVASSSFIYVALADLIPQLQMQLGARQALVQVAWLLAGMLLVGVVSHALQHEHAHPHGAADAHVHEHVHSAEEEALSSPPGFGRQHPLHIDNLRPLPRPAGQP</sequence>
<gene>
    <name evidence="7" type="ORF">D8I35_17340</name>
</gene>
<evidence type="ECO:0000256" key="1">
    <source>
        <dbReference type="ARBA" id="ARBA00004141"/>
    </source>
</evidence>
<keyword evidence="8" id="KW-1185">Reference proteome</keyword>
<dbReference type="PANTHER" id="PTHR16950:SF16">
    <property type="entry name" value="ZINC TRANSPORTER ZIP13"/>
    <property type="match status" value="1"/>
</dbReference>
<protein>
    <submittedName>
        <fullName evidence="7">ZIP family metal transporter</fullName>
    </submittedName>
</protein>
<dbReference type="AlphaFoldDB" id="A0A3M6QKH5"/>
<feature type="compositionally biased region" description="Basic and acidic residues" evidence="5">
    <location>
        <begin position="293"/>
        <end position="310"/>
    </location>
</feature>
<feature type="transmembrane region" description="Helical" evidence="6">
    <location>
        <begin position="65"/>
        <end position="85"/>
    </location>
</feature>
<evidence type="ECO:0000256" key="3">
    <source>
        <dbReference type="ARBA" id="ARBA00022989"/>
    </source>
</evidence>
<reference evidence="7 8" key="1">
    <citation type="submission" date="2018-10" db="EMBL/GenBank/DDBJ databases">
        <title>Draft genome of Cortibacter populi DSM10536.</title>
        <authorList>
            <person name="Bernier A.-M."/>
            <person name="Bernard K."/>
        </authorList>
    </citation>
    <scope>NUCLEOTIDE SEQUENCE [LARGE SCALE GENOMIC DNA]</scope>
    <source>
        <strain evidence="7 8">DSM 105136</strain>
    </source>
</reference>
<comment type="subcellular location">
    <subcellularLocation>
        <location evidence="1">Membrane</location>
        <topology evidence="1">Multi-pass membrane protein</topology>
    </subcellularLocation>
</comment>
<feature type="transmembrane region" description="Helical" evidence="6">
    <location>
        <begin position="41"/>
        <end position="59"/>
    </location>
</feature>
<evidence type="ECO:0000313" key="8">
    <source>
        <dbReference type="Proteomes" id="UP000278006"/>
    </source>
</evidence>
<name>A0A3M6QKH5_9BURK</name>
<dbReference type="Proteomes" id="UP000278006">
    <property type="component" value="Unassembled WGS sequence"/>
</dbReference>
<keyword evidence="4 6" id="KW-0472">Membrane</keyword>
<evidence type="ECO:0000313" key="7">
    <source>
        <dbReference type="EMBL" id="RMX02952.1"/>
    </source>
</evidence>
<dbReference type="OrthoDB" id="9806593at2"/>
<comment type="caution">
    <text evidence="7">The sequence shown here is derived from an EMBL/GenBank/DDBJ whole genome shotgun (WGS) entry which is preliminary data.</text>
</comment>
<evidence type="ECO:0000256" key="5">
    <source>
        <dbReference type="SAM" id="MobiDB-lite"/>
    </source>
</evidence>
<feature type="transmembrane region" description="Helical" evidence="6">
    <location>
        <begin position="266"/>
        <end position="287"/>
    </location>
</feature>
<evidence type="ECO:0000256" key="4">
    <source>
        <dbReference type="ARBA" id="ARBA00023136"/>
    </source>
</evidence>
<organism evidence="7 8">
    <name type="scientific">Corticibacter populi</name>
    <dbReference type="NCBI Taxonomy" id="1550736"/>
    <lineage>
        <taxon>Bacteria</taxon>
        <taxon>Pseudomonadati</taxon>
        <taxon>Pseudomonadota</taxon>
        <taxon>Betaproteobacteria</taxon>
        <taxon>Burkholderiales</taxon>
        <taxon>Comamonadaceae</taxon>
        <taxon>Corticibacter</taxon>
    </lineage>
</organism>